<keyword evidence="4" id="KW-1133">Transmembrane helix</keyword>
<keyword evidence="5" id="KW-0472">Membrane</keyword>
<dbReference type="PANTHER" id="PTHR11266:SF80">
    <property type="entry name" value="PEROXISOMAL MEMBRANE PROTEIN 2"/>
    <property type="match status" value="1"/>
</dbReference>
<evidence type="ECO:0000256" key="1">
    <source>
        <dbReference type="ARBA" id="ARBA00004141"/>
    </source>
</evidence>
<evidence type="ECO:0000256" key="3">
    <source>
        <dbReference type="ARBA" id="ARBA00022692"/>
    </source>
</evidence>
<reference evidence="7" key="1">
    <citation type="submission" date="2023-06" db="EMBL/GenBank/DDBJ databases">
        <title>Genome-scale phylogeny and comparative genomics of the fungal order Sordariales.</title>
        <authorList>
            <consortium name="Lawrence Berkeley National Laboratory"/>
            <person name="Hensen N."/>
            <person name="Bonometti L."/>
            <person name="Westerberg I."/>
            <person name="Brannstrom I.O."/>
            <person name="Guillou S."/>
            <person name="Cros-Aarteil S."/>
            <person name="Calhoun S."/>
            <person name="Haridas S."/>
            <person name="Kuo A."/>
            <person name="Mondo S."/>
            <person name="Pangilinan J."/>
            <person name="Riley R."/>
            <person name="Labutti K."/>
            <person name="Andreopoulos B."/>
            <person name="Lipzen A."/>
            <person name="Chen C."/>
            <person name="Yanf M."/>
            <person name="Daum C."/>
            <person name="Ng V."/>
            <person name="Clum A."/>
            <person name="Steindorff A."/>
            <person name="Ohm R."/>
            <person name="Martin F."/>
            <person name="Silar P."/>
            <person name="Natvig D."/>
            <person name="Lalanne C."/>
            <person name="Gautier V."/>
            <person name="Ament-Velasquez S.L."/>
            <person name="Kruys A."/>
            <person name="Hutchinson M.I."/>
            <person name="Powell A.J."/>
            <person name="Barry K."/>
            <person name="Miller A.N."/>
            <person name="Grigoriev I.V."/>
            <person name="Debuchy R."/>
            <person name="Gladieux P."/>
            <person name="Thoren M.H."/>
            <person name="Johannesson H."/>
        </authorList>
    </citation>
    <scope>NUCLEOTIDE SEQUENCE</scope>
    <source>
        <strain evidence="7">PSN4</strain>
    </source>
</reference>
<dbReference type="GO" id="GO:0005778">
    <property type="term" value="C:peroxisomal membrane"/>
    <property type="evidence" value="ECO:0007669"/>
    <property type="project" value="TreeGrafter"/>
</dbReference>
<dbReference type="AlphaFoldDB" id="A0AAJ0F4D1"/>
<proteinExistence type="inferred from homology"/>
<dbReference type="PANTHER" id="PTHR11266">
    <property type="entry name" value="PEROXISOMAL MEMBRANE PROTEIN 2, PXMP2 MPV17"/>
    <property type="match status" value="1"/>
</dbReference>
<evidence type="ECO:0000256" key="6">
    <source>
        <dbReference type="RuleBase" id="RU363053"/>
    </source>
</evidence>
<accession>A0AAJ0F4D1</accession>
<comment type="caution">
    <text evidence="7">The sequence shown here is derived from an EMBL/GenBank/DDBJ whole genome shotgun (WGS) entry which is preliminary data.</text>
</comment>
<comment type="similarity">
    <text evidence="2 6">Belongs to the peroxisomal membrane protein PXMP2/4 family.</text>
</comment>
<dbReference type="EMBL" id="MU839848">
    <property type="protein sequence ID" value="KAK1750223.1"/>
    <property type="molecule type" value="Genomic_DNA"/>
</dbReference>
<name>A0AAJ0F4D1_9PEZI</name>
<organism evidence="7 8">
    <name type="scientific">Echria macrotheca</name>
    <dbReference type="NCBI Taxonomy" id="438768"/>
    <lineage>
        <taxon>Eukaryota</taxon>
        <taxon>Fungi</taxon>
        <taxon>Dikarya</taxon>
        <taxon>Ascomycota</taxon>
        <taxon>Pezizomycotina</taxon>
        <taxon>Sordariomycetes</taxon>
        <taxon>Sordariomycetidae</taxon>
        <taxon>Sordariales</taxon>
        <taxon>Schizotheciaceae</taxon>
        <taxon>Echria</taxon>
    </lineage>
</organism>
<evidence type="ECO:0000256" key="4">
    <source>
        <dbReference type="ARBA" id="ARBA00022989"/>
    </source>
</evidence>
<keyword evidence="3" id="KW-0812">Transmembrane</keyword>
<evidence type="ECO:0000313" key="8">
    <source>
        <dbReference type="Proteomes" id="UP001239445"/>
    </source>
</evidence>
<dbReference type="Proteomes" id="UP001239445">
    <property type="component" value="Unassembled WGS sequence"/>
</dbReference>
<protein>
    <submittedName>
        <fullName evidence="7">Uncharacterized protein</fullName>
    </submittedName>
</protein>
<dbReference type="Pfam" id="PF04117">
    <property type="entry name" value="Mpv17_PMP22"/>
    <property type="match status" value="1"/>
</dbReference>
<evidence type="ECO:0000313" key="7">
    <source>
        <dbReference type="EMBL" id="KAK1750223.1"/>
    </source>
</evidence>
<keyword evidence="8" id="KW-1185">Reference proteome</keyword>
<gene>
    <name evidence="7" type="ORF">QBC47DRAFT_122184</name>
</gene>
<dbReference type="InterPro" id="IPR007248">
    <property type="entry name" value="Mpv17_PMP22"/>
</dbReference>
<evidence type="ECO:0000256" key="5">
    <source>
        <dbReference type="ARBA" id="ARBA00023136"/>
    </source>
</evidence>
<sequence length="219" mass="23800">MALPPIVVATLQSAVIAAFSNVIAQVITAHNEQKPLWDLDATPILHFFVYALLSTPPNFLWQELLESTFPAYHASPTAEAVASASAGDEKALDAEAEEGRLVEPRLNRANTLVKTFLDQTVGAAVNTLMFSVFMHGVRVVTATTGTAGNGMGMGMGDAWEVVWERTRGEFWDILMAGWRFWPFVSVVNFVFLTSVEARNLVGSLAGLGWGVYMSMFAGK</sequence>
<comment type="subcellular location">
    <subcellularLocation>
        <location evidence="1">Membrane</location>
        <topology evidence="1">Multi-pass membrane protein</topology>
    </subcellularLocation>
</comment>
<evidence type="ECO:0000256" key="2">
    <source>
        <dbReference type="ARBA" id="ARBA00006824"/>
    </source>
</evidence>